<evidence type="ECO:0000256" key="1">
    <source>
        <dbReference type="SAM" id="Phobius"/>
    </source>
</evidence>
<keyword evidence="3" id="KW-1185">Reference proteome</keyword>
<dbReference type="GeneID" id="93091033"/>
<keyword evidence="1" id="KW-0812">Transmembrane</keyword>
<organism evidence="2 3">
    <name type="scientific">Campylobacter sputorum subsp. sputorum</name>
    <dbReference type="NCBI Taxonomy" id="32024"/>
    <lineage>
        <taxon>Bacteria</taxon>
        <taxon>Pseudomonadati</taxon>
        <taxon>Campylobacterota</taxon>
        <taxon>Epsilonproteobacteria</taxon>
        <taxon>Campylobacterales</taxon>
        <taxon>Campylobacteraceae</taxon>
        <taxon>Campylobacter</taxon>
    </lineage>
</organism>
<sequence>MNDRSIEDIDIVKLLIYIVIFLVICAVMIFSFIVPNIKEYRQIEATYASSQHALLKIQKNFENTLSELNNIEKTNEFTLKSLNNKFNEISFIAFASKYFDNVNLNELPKTDENDEFYRYELNVTSAMNTPSKFYNFLDDLKTYDNVVKVDFPINMKSQGNLINTTFNIRIYGVK</sequence>
<evidence type="ECO:0000313" key="2">
    <source>
        <dbReference type="EMBL" id="SUX10403.1"/>
    </source>
</evidence>
<proteinExistence type="predicted"/>
<dbReference type="AlphaFoldDB" id="A0A381DI75"/>
<evidence type="ECO:0000313" key="3">
    <source>
        <dbReference type="Proteomes" id="UP000254920"/>
    </source>
</evidence>
<keyword evidence="1" id="KW-1133">Transmembrane helix</keyword>
<accession>A0A381DI75</accession>
<name>A0A381DI75_9BACT</name>
<keyword evidence="1" id="KW-0472">Membrane</keyword>
<dbReference type="RefSeq" id="WP_089182816.1">
    <property type="nucleotide sequence ID" value="NZ_CP043427.1"/>
</dbReference>
<gene>
    <name evidence="2" type="ORF">NCTC12475_00593</name>
</gene>
<reference evidence="2 3" key="1">
    <citation type="submission" date="2018-06" db="EMBL/GenBank/DDBJ databases">
        <authorList>
            <consortium name="Pathogen Informatics"/>
            <person name="Doyle S."/>
        </authorList>
    </citation>
    <scope>NUCLEOTIDE SEQUENCE [LARGE SCALE GENOMIC DNA]</scope>
    <source>
        <strain evidence="2 3">NCTC12475</strain>
    </source>
</reference>
<protein>
    <submittedName>
        <fullName evidence="2">Membrane protein</fullName>
    </submittedName>
</protein>
<dbReference type="Proteomes" id="UP000254920">
    <property type="component" value="Unassembled WGS sequence"/>
</dbReference>
<dbReference type="OrthoDB" id="5372846at2"/>
<dbReference type="EMBL" id="UFVD01000001">
    <property type="protein sequence ID" value="SUX10403.1"/>
    <property type="molecule type" value="Genomic_DNA"/>
</dbReference>
<dbReference type="STRING" id="32024.GCA_000788295_00722"/>
<feature type="transmembrane region" description="Helical" evidence="1">
    <location>
        <begin position="14"/>
        <end position="34"/>
    </location>
</feature>